<accession>A0A6N4E4T1</accession>
<dbReference type="GO" id="GO:0052621">
    <property type="term" value="F:diguanylate cyclase activity"/>
    <property type="evidence" value="ECO:0007669"/>
    <property type="project" value="UniProtKB-EC"/>
</dbReference>
<dbReference type="Pfam" id="PF00990">
    <property type="entry name" value="GGDEF"/>
    <property type="match status" value="1"/>
</dbReference>
<dbReference type="InterPro" id="IPR000160">
    <property type="entry name" value="GGDEF_dom"/>
</dbReference>
<dbReference type="EMBL" id="PQCO01000111">
    <property type="protein sequence ID" value="PUE04767.1"/>
    <property type="molecule type" value="Genomic_DNA"/>
</dbReference>
<dbReference type="PANTHER" id="PTHR45138">
    <property type="entry name" value="REGULATORY COMPONENTS OF SENSORY TRANSDUCTION SYSTEM"/>
    <property type="match status" value="1"/>
</dbReference>
<dbReference type="InterPro" id="IPR043128">
    <property type="entry name" value="Rev_trsase/Diguanyl_cyclase"/>
</dbReference>
<feature type="transmembrane region" description="Helical" evidence="4">
    <location>
        <begin position="53"/>
        <end position="72"/>
    </location>
</feature>
<evidence type="ECO:0000256" key="2">
    <source>
        <dbReference type="ARBA" id="ARBA00012528"/>
    </source>
</evidence>
<dbReference type="InterPro" id="IPR050469">
    <property type="entry name" value="Diguanylate_Cyclase"/>
</dbReference>
<evidence type="ECO:0000313" key="6">
    <source>
        <dbReference type="EMBL" id="PUE04767.1"/>
    </source>
</evidence>
<dbReference type="FunFam" id="3.30.70.270:FF:000001">
    <property type="entry name" value="Diguanylate cyclase domain protein"/>
    <property type="match status" value="1"/>
</dbReference>
<reference evidence="6 7" key="1">
    <citation type="submission" date="2018-01" db="EMBL/GenBank/DDBJ databases">
        <title>Novel co-symbiosis in the lucinid bivalve Phacoides pectinatus.</title>
        <authorList>
            <person name="Lim S.J."/>
            <person name="Davis B.G."/>
            <person name="Gill D.E."/>
            <person name="Engel A.S."/>
            <person name="Anderson L.C."/>
            <person name="Campbell B.J."/>
        </authorList>
    </citation>
    <scope>NUCLEOTIDE SEQUENCE [LARGE SCALE GENOMIC DNA]</scope>
    <source>
        <strain evidence="6">N3_P5</strain>
    </source>
</reference>
<protein>
    <recommendedName>
        <fullName evidence="2">diguanylate cyclase</fullName>
        <ecNumber evidence="2">2.7.7.65</ecNumber>
    </recommendedName>
</protein>
<evidence type="ECO:0000313" key="7">
    <source>
        <dbReference type="Proteomes" id="UP000250928"/>
    </source>
</evidence>
<comment type="cofactor">
    <cofactor evidence="1">
        <name>Mg(2+)</name>
        <dbReference type="ChEBI" id="CHEBI:18420"/>
    </cofactor>
</comment>
<keyword evidence="4" id="KW-1133">Transmembrane helix</keyword>
<dbReference type="Proteomes" id="UP000250928">
    <property type="component" value="Unassembled WGS sequence"/>
</dbReference>
<feature type="transmembrane region" description="Helical" evidence="4">
    <location>
        <begin position="182"/>
        <end position="205"/>
    </location>
</feature>
<dbReference type="SMART" id="SM00267">
    <property type="entry name" value="GGDEF"/>
    <property type="match status" value="1"/>
</dbReference>
<feature type="domain" description="GGDEF" evidence="5">
    <location>
        <begin position="250"/>
        <end position="382"/>
    </location>
</feature>
<feature type="transmembrane region" description="Helical" evidence="4">
    <location>
        <begin position="102"/>
        <end position="124"/>
    </location>
</feature>
<gene>
    <name evidence="6" type="ORF">C3L24_02555</name>
</gene>
<feature type="transmembrane region" description="Helical" evidence="4">
    <location>
        <begin position="153"/>
        <end position="176"/>
    </location>
</feature>
<proteinExistence type="predicted"/>
<keyword evidence="4" id="KW-0812">Transmembrane</keyword>
<name>A0A6N4E4T1_9GAMM</name>
<dbReference type="PANTHER" id="PTHR45138:SF9">
    <property type="entry name" value="DIGUANYLATE CYCLASE DGCM-RELATED"/>
    <property type="match status" value="1"/>
</dbReference>
<comment type="caution">
    <text evidence="6">The sequence shown here is derived from an EMBL/GenBank/DDBJ whole genome shotgun (WGS) entry which is preliminary data.</text>
</comment>
<feature type="transmembrane region" description="Helical" evidence="4">
    <location>
        <begin position="130"/>
        <end position="146"/>
    </location>
</feature>
<evidence type="ECO:0000256" key="3">
    <source>
        <dbReference type="ARBA" id="ARBA00034247"/>
    </source>
</evidence>
<dbReference type="InterPro" id="IPR029787">
    <property type="entry name" value="Nucleotide_cyclase"/>
</dbReference>
<dbReference type="EC" id="2.7.7.65" evidence="2"/>
<evidence type="ECO:0000256" key="4">
    <source>
        <dbReference type="SAM" id="Phobius"/>
    </source>
</evidence>
<dbReference type="PROSITE" id="PS50887">
    <property type="entry name" value="GGDEF"/>
    <property type="match status" value="1"/>
</dbReference>
<dbReference type="AlphaFoldDB" id="A0A6N4E4T1"/>
<evidence type="ECO:0000259" key="5">
    <source>
        <dbReference type="PROSITE" id="PS50887"/>
    </source>
</evidence>
<dbReference type="SUPFAM" id="SSF55073">
    <property type="entry name" value="Nucleotide cyclase"/>
    <property type="match status" value="1"/>
</dbReference>
<keyword evidence="4" id="KW-0472">Membrane</keyword>
<dbReference type="CDD" id="cd01949">
    <property type="entry name" value="GGDEF"/>
    <property type="match status" value="1"/>
</dbReference>
<dbReference type="Gene3D" id="3.30.70.270">
    <property type="match status" value="1"/>
</dbReference>
<comment type="catalytic activity">
    <reaction evidence="3">
        <text>2 GTP = 3',3'-c-di-GMP + 2 diphosphate</text>
        <dbReference type="Rhea" id="RHEA:24898"/>
        <dbReference type="ChEBI" id="CHEBI:33019"/>
        <dbReference type="ChEBI" id="CHEBI:37565"/>
        <dbReference type="ChEBI" id="CHEBI:58805"/>
        <dbReference type="EC" id="2.7.7.65"/>
    </reaction>
</comment>
<sequence length="391" mass="44319">MSNRSADVSQLAIRELYATLSVGIRFRKKILLTMPSARSDYSLEAIRNKIGDLCALLGFGISTLYSLAYLLFVDSVTGAALNQVFAFGYLLYFLFKRHGKLYLARLSVAVNFIVQMLLVTIFFTSTESGLQYYYIVSGAVSYILHSHDARTRIILPLISVVCYLTLEISGNSYAAFQLDPRVFHFVRVATILTIFAIFIIIIRLFHRENDLQNRWLTQLSTTDPLTHLLNRRATQNALEREVARSKAQNSTFSILIGDIDHFKAINDHHGHQCGDMVLIKVAQTLRELLREQDAVSRWGGEEFLLLLPNTDAAHATALAERLRVSIENAPLQEHQHDINITMSFGGVEYQPHTTVEDMIQMADQLMYEAKRAGRNRVVFHNPMEQPNPVPT</sequence>
<dbReference type="NCBIfam" id="TIGR00254">
    <property type="entry name" value="GGDEF"/>
    <property type="match status" value="1"/>
</dbReference>
<evidence type="ECO:0000256" key="1">
    <source>
        <dbReference type="ARBA" id="ARBA00001946"/>
    </source>
</evidence>
<organism evidence="6 7">
    <name type="scientific">Candidatus Sedimenticola endophacoides</name>
    <dbReference type="NCBI Taxonomy" id="2548426"/>
    <lineage>
        <taxon>Bacteria</taxon>
        <taxon>Pseudomonadati</taxon>
        <taxon>Pseudomonadota</taxon>
        <taxon>Gammaproteobacteria</taxon>
        <taxon>Chromatiales</taxon>
        <taxon>Sedimenticolaceae</taxon>
        <taxon>Sedimenticola</taxon>
    </lineage>
</organism>
<feature type="transmembrane region" description="Helical" evidence="4">
    <location>
        <begin position="78"/>
        <end position="95"/>
    </location>
</feature>